<reference evidence="3" key="1">
    <citation type="journal article" date="2019" name="Int. J. Syst. Evol. Microbiol.">
        <title>The Global Catalogue of Microorganisms (GCM) 10K type strain sequencing project: providing services to taxonomists for standard genome sequencing and annotation.</title>
        <authorList>
            <consortium name="The Broad Institute Genomics Platform"/>
            <consortium name="The Broad Institute Genome Sequencing Center for Infectious Disease"/>
            <person name="Wu L."/>
            <person name="Ma J."/>
        </authorList>
    </citation>
    <scope>NUCLEOTIDE SEQUENCE [LARGE SCALE GENOMIC DNA]</scope>
    <source>
        <strain evidence="3">ZS-22-S1</strain>
    </source>
</reference>
<feature type="transmembrane region" description="Helical" evidence="1">
    <location>
        <begin position="12"/>
        <end position="31"/>
    </location>
</feature>
<keyword evidence="1" id="KW-1133">Transmembrane helix</keyword>
<evidence type="ECO:0000256" key="1">
    <source>
        <dbReference type="SAM" id="Phobius"/>
    </source>
</evidence>
<dbReference type="Proteomes" id="UP001595859">
    <property type="component" value="Unassembled WGS sequence"/>
</dbReference>
<evidence type="ECO:0008006" key="4">
    <source>
        <dbReference type="Google" id="ProtNLM"/>
    </source>
</evidence>
<keyword evidence="3" id="KW-1185">Reference proteome</keyword>
<accession>A0ABV9RY86</accession>
<keyword evidence="1" id="KW-0812">Transmembrane</keyword>
<evidence type="ECO:0000313" key="3">
    <source>
        <dbReference type="Proteomes" id="UP001595859"/>
    </source>
</evidence>
<name>A0ABV9RY86_9PSEU</name>
<protein>
    <recommendedName>
        <fullName evidence="4">Peptide/nickel transport system permease protein</fullName>
    </recommendedName>
</protein>
<dbReference type="EMBL" id="JBHSIS010000004">
    <property type="protein sequence ID" value="MFC4853874.1"/>
    <property type="molecule type" value="Genomic_DNA"/>
</dbReference>
<keyword evidence="1" id="KW-0472">Membrane</keyword>
<organism evidence="2 3">
    <name type="scientific">Actinophytocola glycyrrhizae</name>
    <dbReference type="NCBI Taxonomy" id="2044873"/>
    <lineage>
        <taxon>Bacteria</taxon>
        <taxon>Bacillati</taxon>
        <taxon>Actinomycetota</taxon>
        <taxon>Actinomycetes</taxon>
        <taxon>Pseudonocardiales</taxon>
        <taxon>Pseudonocardiaceae</taxon>
    </lineage>
</organism>
<sequence>MSKLLTNPRFWVLTFVVTWLVVVTVLIAMGPDIAPDTAGGR</sequence>
<proteinExistence type="predicted"/>
<comment type="caution">
    <text evidence="2">The sequence shown here is derived from an EMBL/GenBank/DDBJ whole genome shotgun (WGS) entry which is preliminary data.</text>
</comment>
<dbReference type="RefSeq" id="WP_378055836.1">
    <property type="nucleotide sequence ID" value="NZ_JBHSIS010000004.1"/>
</dbReference>
<evidence type="ECO:0000313" key="2">
    <source>
        <dbReference type="EMBL" id="MFC4853874.1"/>
    </source>
</evidence>
<gene>
    <name evidence="2" type="ORF">ACFPCV_10190</name>
</gene>